<dbReference type="AlphaFoldDB" id="A0A3E1P597"/>
<dbReference type="EMBL" id="QTJV01000002">
    <property type="protein sequence ID" value="RFM35352.1"/>
    <property type="molecule type" value="Genomic_DNA"/>
</dbReference>
<evidence type="ECO:0000256" key="10">
    <source>
        <dbReference type="SAM" id="Phobius"/>
    </source>
</evidence>
<feature type="transmembrane region" description="Helical" evidence="10">
    <location>
        <begin position="80"/>
        <end position="102"/>
    </location>
</feature>
<reference evidence="11 12" key="1">
    <citation type="submission" date="2018-08" db="EMBL/GenBank/DDBJ databases">
        <title>Chitinophaga sp. K20C18050901, a novel bacterium isolated from forest soil.</title>
        <authorList>
            <person name="Wang C."/>
        </authorList>
    </citation>
    <scope>NUCLEOTIDE SEQUENCE [LARGE SCALE GENOMIC DNA]</scope>
    <source>
        <strain evidence="11 12">K20C18050901</strain>
    </source>
</reference>
<feature type="transmembrane region" description="Helical" evidence="10">
    <location>
        <begin position="312"/>
        <end position="336"/>
    </location>
</feature>
<organism evidence="11 12">
    <name type="scientific">Chitinophaga silvisoli</name>
    <dbReference type="NCBI Taxonomy" id="2291814"/>
    <lineage>
        <taxon>Bacteria</taxon>
        <taxon>Pseudomonadati</taxon>
        <taxon>Bacteroidota</taxon>
        <taxon>Chitinophagia</taxon>
        <taxon>Chitinophagales</taxon>
        <taxon>Chitinophagaceae</taxon>
        <taxon>Chitinophaga</taxon>
    </lineage>
</organism>
<dbReference type="Gene3D" id="1.10.3080.10">
    <property type="entry name" value="Clc chloride channel"/>
    <property type="match status" value="1"/>
</dbReference>
<keyword evidence="3 10" id="KW-0812">Transmembrane</keyword>
<proteinExistence type="predicted"/>
<keyword evidence="5" id="KW-0406">Ion transport</keyword>
<protein>
    <submittedName>
        <fullName evidence="11">Chloride channel protein</fullName>
    </submittedName>
</protein>
<feature type="transmembrane region" description="Helical" evidence="10">
    <location>
        <begin position="343"/>
        <end position="363"/>
    </location>
</feature>
<evidence type="ECO:0000256" key="2">
    <source>
        <dbReference type="ARBA" id="ARBA00022448"/>
    </source>
</evidence>
<evidence type="ECO:0000313" key="12">
    <source>
        <dbReference type="Proteomes" id="UP000261174"/>
    </source>
</evidence>
<feature type="transmembrane region" description="Helical" evidence="10">
    <location>
        <begin position="44"/>
        <end position="68"/>
    </location>
</feature>
<feature type="transmembrane region" description="Helical" evidence="10">
    <location>
        <begin position="181"/>
        <end position="202"/>
    </location>
</feature>
<dbReference type="CDD" id="cd00400">
    <property type="entry name" value="Voltage_gated_ClC"/>
    <property type="match status" value="1"/>
</dbReference>
<dbReference type="RefSeq" id="WP_116852831.1">
    <property type="nucleotide sequence ID" value="NZ_QTJV01000002.1"/>
</dbReference>
<dbReference type="PANTHER" id="PTHR43427">
    <property type="entry name" value="CHLORIDE CHANNEL PROTEIN CLC-E"/>
    <property type="match status" value="1"/>
</dbReference>
<keyword evidence="12" id="KW-1185">Reference proteome</keyword>
<evidence type="ECO:0000256" key="7">
    <source>
        <dbReference type="ARBA" id="ARBA00023173"/>
    </source>
</evidence>
<comment type="caution">
    <text evidence="11">The sequence shown here is derived from an EMBL/GenBank/DDBJ whole genome shotgun (WGS) entry which is preliminary data.</text>
</comment>
<gene>
    <name evidence="11" type="ORF">DXN04_08155</name>
</gene>
<evidence type="ECO:0000256" key="6">
    <source>
        <dbReference type="ARBA" id="ARBA00023136"/>
    </source>
</evidence>
<evidence type="ECO:0000256" key="1">
    <source>
        <dbReference type="ARBA" id="ARBA00004141"/>
    </source>
</evidence>
<dbReference type="GO" id="GO:0034707">
    <property type="term" value="C:chloride channel complex"/>
    <property type="evidence" value="ECO:0007669"/>
    <property type="project" value="UniProtKB-KW"/>
</dbReference>
<keyword evidence="2" id="KW-0813">Transport</keyword>
<keyword evidence="4 10" id="KW-1133">Transmembrane helix</keyword>
<dbReference type="InterPro" id="IPR001807">
    <property type="entry name" value="ClC"/>
</dbReference>
<dbReference type="Proteomes" id="UP000261174">
    <property type="component" value="Unassembled WGS sequence"/>
</dbReference>
<accession>A0A3E1P597</accession>
<evidence type="ECO:0000256" key="5">
    <source>
        <dbReference type="ARBA" id="ARBA00023065"/>
    </source>
</evidence>
<feature type="transmembrane region" description="Helical" evidence="10">
    <location>
        <begin position="108"/>
        <end position="133"/>
    </location>
</feature>
<dbReference type="InterPro" id="IPR050368">
    <property type="entry name" value="ClC-type_chloride_channel"/>
</dbReference>
<dbReference type="InterPro" id="IPR014743">
    <property type="entry name" value="Cl-channel_core"/>
</dbReference>
<evidence type="ECO:0000256" key="3">
    <source>
        <dbReference type="ARBA" id="ARBA00022692"/>
    </source>
</evidence>
<dbReference type="SUPFAM" id="SSF81340">
    <property type="entry name" value="Clc chloride channel"/>
    <property type="match status" value="1"/>
</dbReference>
<dbReference type="GO" id="GO:0005254">
    <property type="term" value="F:chloride channel activity"/>
    <property type="evidence" value="ECO:0007669"/>
    <property type="project" value="UniProtKB-KW"/>
</dbReference>
<evidence type="ECO:0000256" key="4">
    <source>
        <dbReference type="ARBA" id="ARBA00022989"/>
    </source>
</evidence>
<name>A0A3E1P597_9BACT</name>
<comment type="subcellular location">
    <subcellularLocation>
        <location evidence="1">Membrane</location>
        <topology evidence="1">Multi-pass membrane protein</topology>
    </subcellularLocation>
</comment>
<evidence type="ECO:0000256" key="9">
    <source>
        <dbReference type="ARBA" id="ARBA00023303"/>
    </source>
</evidence>
<dbReference type="OrthoDB" id="9812438at2"/>
<keyword evidence="8" id="KW-0868">Chloride</keyword>
<feature type="transmembrane region" description="Helical" evidence="10">
    <location>
        <begin position="145"/>
        <end position="165"/>
    </location>
</feature>
<feature type="transmembrane region" description="Helical" evidence="10">
    <location>
        <begin position="250"/>
        <end position="272"/>
    </location>
</feature>
<dbReference type="Pfam" id="PF00654">
    <property type="entry name" value="Voltage_CLC"/>
    <property type="match status" value="1"/>
</dbReference>
<evidence type="ECO:0000313" key="11">
    <source>
        <dbReference type="EMBL" id="RFM35352.1"/>
    </source>
</evidence>
<dbReference type="PANTHER" id="PTHR43427:SF6">
    <property type="entry name" value="CHLORIDE CHANNEL PROTEIN CLC-E"/>
    <property type="match status" value="1"/>
</dbReference>
<keyword evidence="9" id="KW-0407">Ion channel</keyword>
<sequence length="369" mass="38953">MKNLGLVVLAALLAAVTVQCLTYIIDGLSWVCYLGEYSKTSPDISNSGLGGWMILIPVAGALAGVLLIKCGKKWLTPLSAVIMTGTGFPFGVEGVLASGLFISGDRQLLKAAVIAAGLACLLNIPLAAVVLVFELGFIELSLFNVLAIVLAAGIGALCRVILVGWDTILPVERVPGLKIDLLYACFVTGIIVFLFGWLMTWLIKMLEKIRFQRTWLPVAAAIIIGYLGWQRPEGLGTGNYFIPALSSGAINLQILLGLSLVRLAMLILAAGSGAPGRELIISPLILIGATLGMASLLLVSMIVGIYDVTPELAAVVGIAAMLTGRLPVIFAALIFSIELTHQWMVIIPVIAALIPAMLLRSVIVRNGTN</sequence>
<keyword evidence="7" id="KW-0869">Chloride channel</keyword>
<evidence type="ECO:0000256" key="8">
    <source>
        <dbReference type="ARBA" id="ARBA00023214"/>
    </source>
</evidence>
<keyword evidence="6 10" id="KW-0472">Membrane</keyword>
<feature type="transmembrane region" description="Helical" evidence="10">
    <location>
        <begin position="284"/>
        <end position="306"/>
    </location>
</feature>